<proteinExistence type="inferred from homology"/>
<gene>
    <name evidence="8" type="ORF">DFO79_10975</name>
</gene>
<evidence type="ECO:0000256" key="2">
    <source>
        <dbReference type="ARBA" id="ARBA00007441"/>
    </source>
</evidence>
<dbReference type="PANTHER" id="PTHR43488:SF2">
    <property type="entry name" value="GLUTAMATE-PYRUVATE AMINOTRANSFERASE ALAA"/>
    <property type="match status" value="1"/>
</dbReference>
<dbReference type="RefSeq" id="WP_114450924.1">
    <property type="nucleotide sequence ID" value="NZ_QPJA01000009.1"/>
</dbReference>
<evidence type="ECO:0000256" key="4">
    <source>
        <dbReference type="ARBA" id="ARBA00022679"/>
    </source>
</evidence>
<dbReference type="InterPro" id="IPR051926">
    <property type="entry name" value="Ala_Aminotransferase"/>
</dbReference>
<dbReference type="SUPFAM" id="SSF53383">
    <property type="entry name" value="PLP-dependent transferases"/>
    <property type="match status" value="1"/>
</dbReference>
<dbReference type="InterPro" id="IPR015422">
    <property type="entry name" value="PyrdxlP-dep_Trfase_small"/>
</dbReference>
<protein>
    <recommendedName>
        <fullName evidence="6">alanine transaminase</fullName>
        <ecNumber evidence="6">2.6.1.2</ecNumber>
    </recommendedName>
</protein>
<dbReference type="Proteomes" id="UP000252848">
    <property type="component" value="Unassembled WGS sequence"/>
</dbReference>
<dbReference type="Pfam" id="PF00155">
    <property type="entry name" value="Aminotran_1_2"/>
    <property type="match status" value="1"/>
</dbReference>
<evidence type="ECO:0000256" key="1">
    <source>
        <dbReference type="ARBA" id="ARBA00001933"/>
    </source>
</evidence>
<dbReference type="Gene3D" id="3.90.1150.10">
    <property type="entry name" value="Aspartate Aminotransferase, domain 1"/>
    <property type="match status" value="1"/>
</dbReference>
<reference evidence="8 9" key="1">
    <citation type="submission" date="2018-07" db="EMBL/GenBank/DDBJ databases">
        <title>Freshwater and sediment microbial communities from various areas in North America, analyzing microbe dynamics in response to fracking.</title>
        <authorList>
            <person name="Lamendella R."/>
        </authorList>
    </citation>
    <scope>NUCLEOTIDE SEQUENCE [LARGE SCALE GENOMIC DNA]</scope>
    <source>
        <strain evidence="8 9">86_o</strain>
    </source>
</reference>
<keyword evidence="4 8" id="KW-0808">Transferase</keyword>
<feature type="non-terminal residue" evidence="8">
    <location>
        <position position="1"/>
    </location>
</feature>
<evidence type="ECO:0000256" key="5">
    <source>
        <dbReference type="ARBA" id="ARBA00022898"/>
    </source>
</evidence>
<dbReference type="GO" id="GO:0004021">
    <property type="term" value="F:L-alanine:2-oxoglutarate aminotransferase activity"/>
    <property type="evidence" value="ECO:0007669"/>
    <property type="project" value="UniProtKB-EC"/>
</dbReference>
<sequence>YEQRNFAVEHLNAIPGVSVNSPQGAMYLFVHLDPELYPIENDQDFAMQLLQQEKVLVVPGSGFNLASNQYFRIVFLPKIDDLHEAISRIARFLKERLAAPDT</sequence>
<evidence type="ECO:0000313" key="8">
    <source>
        <dbReference type="EMBL" id="RCW31457.1"/>
    </source>
</evidence>
<dbReference type="InterPro" id="IPR015424">
    <property type="entry name" value="PyrdxlP-dep_Trfase"/>
</dbReference>
<dbReference type="InterPro" id="IPR004839">
    <property type="entry name" value="Aminotransferase_I/II_large"/>
</dbReference>
<evidence type="ECO:0000313" key="9">
    <source>
        <dbReference type="Proteomes" id="UP000252848"/>
    </source>
</evidence>
<dbReference type="EC" id="2.6.1.2" evidence="6"/>
<comment type="caution">
    <text evidence="8">The sequence shown here is derived from an EMBL/GenBank/DDBJ whole genome shotgun (WGS) entry which is preliminary data.</text>
</comment>
<accession>A0A368URI7</accession>
<keyword evidence="3 8" id="KW-0032">Aminotransferase</keyword>
<dbReference type="PANTHER" id="PTHR43488">
    <property type="entry name" value="GLUTAMATE-PYRUVATE AMINOTRANSFERASE ALAA"/>
    <property type="match status" value="1"/>
</dbReference>
<dbReference type="AlphaFoldDB" id="A0A368URI7"/>
<keyword evidence="5" id="KW-0663">Pyridoxal phosphate</keyword>
<evidence type="ECO:0000256" key="6">
    <source>
        <dbReference type="ARBA" id="ARBA00026106"/>
    </source>
</evidence>
<organism evidence="8 9">
    <name type="scientific">Pseudidiomarina tainanensis</name>
    <dbReference type="NCBI Taxonomy" id="502365"/>
    <lineage>
        <taxon>Bacteria</taxon>
        <taxon>Pseudomonadati</taxon>
        <taxon>Pseudomonadota</taxon>
        <taxon>Gammaproteobacteria</taxon>
        <taxon>Alteromonadales</taxon>
        <taxon>Idiomarinaceae</taxon>
        <taxon>Pseudidiomarina</taxon>
    </lineage>
</organism>
<evidence type="ECO:0000256" key="3">
    <source>
        <dbReference type="ARBA" id="ARBA00022576"/>
    </source>
</evidence>
<dbReference type="EMBL" id="QPJA01000009">
    <property type="protein sequence ID" value="RCW31457.1"/>
    <property type="molecule type" value="Genomic_DNA"/>
</dbReference>
<name>A0A368URI7_9GAMM</name>
<evidence type="ECO:0000259" key="7">
    <source>
        <dbReference type="Pfam" id="PF00155"/>
    </source>
</evidence>
<comment type="cofactor">
    <cofactor evidence="1">
        <name>pyridoxal 5'-phosphate</name>
        <dbReference type="ChEBI" id="CHEBI:597326"/>
    </cofactor>
</comment>
<comment type="similarity">
    <text evidence="2">Belongs to the class-I pyridoxal-phosphate-dependent aminotransferase family.</text>
</comment>
<dbReference type="GO" id="GO:0030170">
    <property type="term" value="F:pyridoxal phosphate binding"/>
    <property type="evidence" value="ECO:0007669"/>
    <property type="project" value="InterPro"/>
</dbReference>
<feature type="domain" description="Aminotransferase class I/classII large" evidence="7">
    <location>
        <begin position="3"/>
        <end position="89"/>
    </location>
</feature>